<gene>
    <name evidence="1" type="ORF">Q0590_00130</name>
</gene>
<sequence>MKMYRLEVLEEQLVATPLGRQIRDIFEEHVEEVMMLINHNRQVMVIWHRNLGPEFINHAVRSGMEKDFEVPREIKGIQLTTLLRRMAAVLQENGSPALARTIGNYSVLVLNWAQRCNSLHQVFDEIKKINAEFTPGTK</sequence>
<organism evidence="1 2">
    <name type="scientific">Rhodocytophaga aerolata</name>
    <dbReference type="NCBI Taxonomy" id="455078"/>
    <lineage>
        <taxon>Bacteria</taxon>
        <taxon>Pseudomonadati</taxon>
        <taxon>Bacteroidota</taxon>
        <taxon>Cytophagia</taxon>
        <taxon>Cytophagales</taxon>
        <taxon>Rhodocytophagaceae</taxon>
        <taxon>Rhodocytophaga</taxon>
    </lineage>
</organism>
<name>A0ABT8QXR4_9BACT</name>
<accession>A0ABT8QXR4</accession>
<proteinExistence type="predicted"/>
<evidence type="ECO:0000313" key="2">
    <source>
        <dbReference type="Proteomes" id="UP001168528"/>
    </source>
</evidence>
<protein>
    <submittedName>
        <fullName evidence="1">Uncharacterized protein</fullName>
    </submittedName>
</protein>
<comment type="caution">
    <text evidence="1">The sequence shown here is derived from an EMBL/GenBank/DDBJ whole genome shotgun (WGS) entry which is preliminary data.</text>
</comment>
<reference evidence="1" key="1">
    <citation type="submission" date="2023-07" db="EMBL/GenBank/DDBJ databases">
        <title>The genome sequence of Rhodocytophaga aerolata KACC 12507.</title>
        <authorList>
            <person name="Zhang X."/>
        </authorList>
    </citation>
    <scope>NUCLEOTIDE SEQUENCE</scope>
    <source>
        <strain evidence="1">KACC 12507</strain>
    </source>
</reference>
<evidence type="ECO:0000313" key="1">
    <source>
        <dbReference type="EMBL" id="MDO1444631.1"/>
    </source>
</evidence>
<dbReference type="Proteomes" id="UP001168528">
    <property type="component" value="Unassembled WGS sequence"/>
</dbReference>
<dbReference type="EMBL" id="JAUKPO010000001">
    <property type="protein sequence ID" value="MDO1444631.1"/>
    <property type="molecule type" value="Genomic_DNA"/>
</dbReference>
<dbReference type="RefSeq" id="WP_302035436.1">
    <property type="nucleotide sequence ID" value="NZ_JAUKPO010000001.1"/>
</dbReference>
<keyword evidence="2" id="KW-1185">Reference proteome</keyword>